<evidence type="ECO:0000313" key="2">
    <source>
        <dbReference type="EMBL" id="CAI3956701.1"/>
    </source>
</evidence>
<dbReference type="InterPro" id="IPR024400">
    <property type="entry name" value="DUF2635"/>
</dbReference>
<dbReference type="Proteomes" id="UP001154259">
    <property type="component" value="Unassembled WGS sequence"/>
</dbReference>
<gene>
    <name evidence="2" type="ORF">R53529_LOCUS2039</name>
    <name evidence="1" type="ORF">R53530_LOCUS1973</name>
</gene>
<name>A0A9W4TQ29_9PROT</name>
<protein>
    <recommendedName>
        <fullName evidence="5">DUF2635 domain-containing protein</fullName>
    </recommendedName>
</protein>
<proteinExistence type="predicted"/>
<evidence type="ECO:0000313" key="4">
    <source>
        <dbReference type="Proteomes" id="UP001154259"/>
    </source>
</evidence>
<accession>A0A9W4TQ29</accession>
<dbReference type="Pfam" id="PF10948">
    <property type="entry name" value="DUF2635"/>
    <property type="match status" value="1"/>
</dbReference>
<evidence type="ECO:0000313" key="1">
    <source>
        <dbReference type="EMBL" id="CAI3953508.1"/>
    </source>
</evidence>
<evidence type="ECO:0008006" key="5">
    <source>
        <dbReference type="Google" id="ProtNLM"/>
    </source>
</evidence>
<dbReference type="EMBL" id="CAMXCM010000007">
    <property type="protein sequence ID" value="CAI3953508.1"/>
    <property type="molecule type" value="Genomic_DNA"/>
</dbReference>
<keyword evidence="4" id="KW-1185">Reference proteome</keyword>
<dbReference type="AlphaFoldDB" id="A0A9W4TQ29"/>
<dbReference type="Proteomes" id="UP001154255">
    <property type="component" value="Unassembled WGS sequence"/>
</dbReference>
<dbReference type="EMBL" id="CAMXCS010000007">
    <property type="protein sequence ID" value="CAI3956701.1"/>
    <property type="molecule type" value="Genomic_DNA"/>
</dbReference>
<comment type="caution">
    <text evidence="1">The sequence shown here is derived from an EMBL/GenBank/DDBJ whole genome shotgun (WGS) entry which is preliminary data.</text>
</comment>
<reference evidence="1" key="1">
    <citation type="submission" date="2022-10" db="EMBL/GenBank/DDBJ databases">
        <authorList>
            <person name="Botero Cardona J."/>
        </authorList>
    </citation>
    <scope>NUCLEOTIDE SEQUENCE</scope>
    <source>
        <strain evidence="1">LMG 31819</strain>
        <strain evidence="2">R-53529</strain>
    </source>
</reference>
<organism evidence="1 3">
    <name type="scientific">Commensalibacter communis</name>
    <dbReference type="NCBI Taxonomy" id="2972786"/>
    <lineage>
        <taxon>Bacteria</taxon>
        <taxon>Pseudomonadati</taxon>
        <taxon>Pseudomonadota</taxon>
        <taxon>Alphaproteobacteria</taxon>
        <taxon>Acetobacterales</taxon>
        <taxon>Acetobacteraceae</taxon>
    </lineage>
</organism>
<sequence length="67" mass="7462">MFVKPALGRKVRWPVTMRALSDQGEDVPDNFYWQQAIQTGDVILMAQDIVEGKKPSTAVVKKGDQDG</sequence>
<dbReference type="RefSeq" id="WP_271790458.1">
    <property type="nucleotide sequence ID" value="NZ_CAMXCM010000007.1"/>
</dbReference>
<evidence type="ECO:0000313" key="3">
    <source>
        <dbReference type="Proteomes" id="UP001154255"/>
    </source>
</evidence>